<evidence type="ECO:0000313" key="2">
    <source>
        <dbReference type="Proteomes" id="UP001055879"/>
    </source>
</evidence>
<accession>A0ACB8XSX2</accession>
<sequence>MPGTSWAIVPATVTGCHYRRALSRGTYRGHPPSGDYAKGIVVWHYRRRVQTCLKSRTSALFHSNLPPFHPLISRNRTQTLKSVSMYPWHQTYHVPSVLPHPTKIRSSTFIFLIKFNGWELGLKCWIECSRKSHRLQGDLGFGSFRLEDSSGLQESSLGEI</sequence>
<name>A0ACB8XSX2_ARCLA</name>
<dbReference type="Proteomes" id="UP001055879">
    <property type="component" value="Linkage Group LG15"/>
</dbReference>
<proteinExistence type="predicted"/>
<reference evidence="2" key="1">
    <citation type="journal article" date="2022" name="Mol. Ecol. Resour.">
        <title>The genomes of chicory, endive, great burdock and yacon provide insights into Asteraceae palaeo-polyploidization history and plant inulin production.</title>
        <authorList>
            <person name="Fan W."/>
            <person name="Wang S."/>
            <person name="Wang H."/>
            <person name="Wang A."/>
            <person name="Jiang F."/>
            <person name="Liu H."/>
            <person name="Zhao H."/>
            <person name="Xu D."/>
            <person name="Zhang Y."/>
        </authorList>
    </citation>
    <scope>NUCLEOTIDE SEQUENCE [LARGE SCALE GENOMIC DNA]</scope>
    <source>
        <strain evidence="2">cv. Niubang</strain>
    </source>
</reference>
<dbReference type="EMBL" id="CM042061">
    <property type="protein sequence ID" value="KAI3673301.1"/>
    <property type="molecule type" value="Genomic_DNA"/>
</dbReference>
<evidence type="ECO:0000313" key="1">
    <source>
        <dbReference type="EMBL" id="KAI3673301.1"/>
    </source>
</evidence>
<comment type="caution">
    <text evidence="1">The sequence shown here is derived from an EMBL/GenBank/DDBJ whole genome shotgun (WGS) entry which is preliminary data.</text>
</comment>
<organism evidence="1 2">
    <name type="scientific">Arctium lappa</name>
    <name type="common">Greater burdock</name>
    <name type="synonym">Lappa major</name>
    <dbReference type="NCBI Taxonomy" id="4217"/>
    <lineage>
        <taxon>Eukaryota</taxon>
        <taxon>Viridiplantae</taxon>
        <taxon>Streptophyta</taxon>
        <taxon>Embryophyta</taxon>
        <taxon>Tracheophyta</taxon>
        <taxon>Spermatophyta</taxon>
        <taxon>Magnoliopsida</taxon>
        <taxon>eudicotyledons</taxon>
        <taxon>Gunneridae</taxon>
        <taxon>Pentapetalae</taxon>
        <taxon>asterids</taxon>
        <taxon>campanulids</taxon>
        <taxon>Asterales</taxon>
        <taxon>Asteraceae</taxon>
        <taxon>Carduoideae</taxon>
        <taxon>Cardueae</taxon>
        <taxon>Arctiinae</taxon>
        <taxon>Arctium</taxon>
    </lineage>
</organism>
<reference evidence="1 2" key="2">
    <citation type="journal article" date="2022" name="Mol. Ecol. Resour.">
        <title>The genomes of chicory, endive, great burdock and yacon provide insights into Asteraceae paleo-polyploidization history and plant inulin production.</title>
        <authorList>
            <person name="Fan W."/>
            <person name="Wang S."/>
            <person name="Wang H."/>
            <person name="Wang A."/>
            <person name="Jiang F."/>
            <person name="Liu H."/>
            <person name="Zhao H."/>
            <person name="Xu D."/>
            <person name="Zhang Y."/>
        </authorList>
    </citation>
    <scope>NUCLEOTIDE SEQUENCE [LARGE SCALE GENOMIC DNA]</scope>
    <source>
        <strain evidence="2">cv. Niubang</strain>
    </source>
</reference>
<protein>
    <submittedName>
        <fullName evidence="1">Uncharacterized protein</fullName>
    </submittedName>
</protein>
<gene>
    <name evidence="1" type="ORF">L6452_39418</name>
</gene>
<keyword evidence="2" id="KW-1185">Reference proteome</keyword>